<protein>
    <submittedName>
        <fullName evidence="2">Ferrochelatase</fullName>
    </submittedName>
</protein>
<proteinExistence type="inferred from homology"/>
<dbReference type="PANTHER" id="PTHR11108">
    <property type="entry name" value="FERROCHELATASE"/>
    <property type="match status" value="1"/>
</dbReference>
<reference evidence="2 3" key="1">
    <citation type="submission" date="2021-07" db="EMBL/GenBank/DDBJ databases">
        <title>Paenibacillus radiodurans sp. nov., isolated from the southeastern edge of Tengger Desert.</title>
        <authorList>
            <person name="Zhang G."/>
        </authorList>
    </citation>
    <scope>NUCLEOTIDE SEQUENCE [LARGE SCALE GENOMIC DNA]</scope>
    <source>
        <strain evidence="2 3">CCM 7311</strain>
    </source>
</reference>
<comment type="caution">
    <text evidence="2">The sequence shown here is derived from an EMBL/GenBank/DDBJ whole genome shotgun (WGS) entry which is preliminary data.</text>
</comment>
<organism evidence="2 3">
    <name type="scientific">Paenibacillus sepulcri</name>
    <dbReference type="NCBI Taxonomy" id="359917"/>
    <lineage>
        <taxon>Bacteria</taxon>
        <taxon>Bacillati</taxon>
        <taxon>Bacillota</taxon>
        <taxon>Bacilli</taxon>
        <taxon>Bacillales</taxon>
        <taxon>Paenibacillaceae</taxon>
        <taxon>Paenibacillus</taxon>
    </lineage>
</organism>
<dbReference type="InterPro" id="IPR001015">
    <property type="entry name" value="Ferrochelatase"/>
</dbReference>
<feature type="non-terminal residue" evidence="2">
    <location>
        <position position="1"/>
    </location>
</feature>
<evidence type="ECO:0000256" key="1">
    <source>
        <dbReference type="RuleBase" id="RU004185"/>
    </source>
</evidence>
<gene>
    <name evidence="2" type="ORF">K0U00_42600</name>
</gene>
<dbReference type="PANTHER" id="PTHR11108:SF1">
    <property type="entry name" value="FERROCHELATASE, MITOCHONDRIAL"/>
    <property type="match status" value="1"/>
</dbReference>
<dbReference type="SUPFAM" id="SSF53800">
    <property type="entry name" value="Chelatase"/>
    <property type="match status" value="1"/>
</dbReference>
<evidence type="ECO:0000313" key="2">
    <source>
        <dbReference type="EMBL" id="MBW7460777.1"/>
    </source>
</evidence>
<dbReference type="Pfam" id="PF00762">
    <property type="entry name" value="Ferrochelatase"/>
    <property type="match status" value="1"/>
</dbReference>
<accession>A0ABS7CIL1</accession>
<keyword evidence="3" id="KW-1185">Reference proteome</keyword>
<evidence type="ECO:0000313" key="3">
    <source>
        <dbReference type="Proteomes" id="UP001519887"/>
    </source>
</evidence>
<sequence>REPWLGPDILETLKEVAGSGYTQVLSAPIGFVSDHLEVLYDLDIEAIEAARQLGIDFARIEMLNTDPLYMETLAETVISQDQWQQA</sequence>
<dbReference type="EMBL" id="JAHZIK010002454">
    <property type="protein sequence ID" value="MBW7460777.1"/>
    <property type="molecule type" value="Genomic_DNA"/>
</dbReference>
<comment type="similarity">
    <text evidence="1">Belongs to the ferrochelatase family.</text>
</comment>
<dbReference type="Gene3D" id="3.40.50.1400">
    <property type="match status" value="1"/>
</dbReference>
<dbReference type="Proteomes" id="UP001519887">
    <property type="component" value="Unassembled WGS sequence"/>
</dbReference>
<name>A0ABS7CIL1_9BACL</name>